<feature type="non-terminal residue" evidence="6">
    <location>
        <position position="173"/>
    </location>
</feature>
<evidence type="ECO:0000256" key="4">
    <source>
        <dbReference type="ARBA" id="ARBA00035492"/>
    </source>
</evidence>
<dbReference type="GO" id="GO:0022625">
    <property type="term" value="C:cytosolic large ribosomal subunit"/>
    <property type="evidence" value="ECO:0007669"/>
    <property type="project" value="TreeGrafter"/>
</dbReference>
<sequence>MAENEVIVRKKPKIKKPKPPVLYFAVRIRGAIGMKRVILDTLKMLRMHRVNHGVLIWGDVSYVGMLKKCKDYIAYGEIDEKTLLRLLRARGKVEGNKPLTDEHIKNLTKYKDLKELTKALISGEIQYKTKDIDKIKPVFRLHPPRKGHRGTIKKHYREGGTLGYVEQYINKKG</sequence>
<comment type="caution">
    <text evidence="6">The sequence shown here is derived from an EMBL/GenBank/DDBJ whole genome shotgun (WGS) entry which is preliminary data.</text>
</comment>
<reference evidence="6" key="1">
    <citation type="journal article" date="2014" name="Front. Microbiol.">
        <title>High frequency of phylogenetically diverse reductive dehalogenase-homologous genes in deep subseafloor sedimentary metagenomes.</title>
        <authorList>
            <person name="Kawai M."/>
            <person name="Futagami T."/>
            <person name="Toyoda A."/>
            <person name="Takaki Y."/>
            <person name="Nishi S."/>
            <person name="Hori S."/>
            <person name="Arai W."/>
            <person name="Tsubouchi T."/>
            <person name="Morono Y."/>
            <person name="Uchiyama I."/>
            <person name="Ito T."/>
            <person name="Fujiyama A."/>
            <person name="Inagaki F."/>
            <person name="Takami H."/>
        </authorList>
    </citation>
    <scope>NUCLEOTIDE SEQUENCE</scope>
    <source>
        <strain evidence="6">Expedition CK06-06</strain>
    </source>
</reference>
<dbReference type="Gene3D" id="1.10.15.30">
    <property type="match status" value="1"/>
</dbReference>
<keyword evidence="3" id="KW-0687">Ribonucleoprotein</keyword>
<dbReference type="PANTHER" id="PTHR11524:SF16">
    <property type="entry name" value="LARGE RIBOSOMAL SUBUNIT PROTEIN UL30"/>
    <property type="match status" value="1"/>
</dbReference>
<evidence type="ECO:0000256" key="2">
    <source>
        <dbReference type="ARBA" id="ARBA00022980"/>
    </source>
</evidence>
<evidence type="ECO:0000313" key="6">
    <source>
        <dbReference type="EMBL" id="GAH33273.1"/>
    </source>
</evidence>
<dbReference type="GO" id="GO:0003735">
    <property type="term" value="F:structural constituent of ribosome"/>
    <property type="evidence" value="ECO:0007669"/>
    <property type="project" value="InterPro"/>
</dbReference>
<dbReference type="CDD" id="cd01657">
    <property type="entry name" value="Ribosomal_L7_archeal_euk"/>
    <property type="match status" value="1"/>
</dbReference>
<organism evidence="6">
    <name type="scientific">marine sediment metagenome</name>
    <dbReference type="NCBI Taxonomy" id="412755"/>
    <lineage>
        <taxon>unclassified sequences</taxon>
        <taxon>metagenomes</taxon>
        <taxon>ecological metagenomes</taxon>
    </lineage>
</organism>
<accession>X1GJU3</accession>
<dbReference type="InterPro" id="IPR036919">
    <property type="entry name" value="Ribo_uL30_ferredoxin-like_sf"/>
</dbReference>
<dbReference type="EMBL" id="BARU01011787">
    <property type="protein sequence ID" value="GAH33273.1"/>
    <property type="molecule type" value="Genomic_DNA"/>
</dbReference>
<dbReference type="InterPro" id="IPR005997">
    <property type="entry name" value="Ribosomal_uL30_arc"/>
</dbReference>
<dbReference type="Gene3D" id="3.30.1390.20">
    <property type="entry name" value="Ribosomal protein L30, ferredoxin-like fold domain"/>
    <property type="match status" value="1"/>
</dbReference>
<dbReference type="SUPFAM" id="SSF55129">
    <property type="entry name" value="Ribosomal protein L30p/L7e"/>
    <property type="match status" value="1"/>
</dbReference>
<dbReference type="NCBIfam" id="NF004711">
    <property type="entry name" value="PRK06049.1"/>
    <property type="match status" value="1"/>
</dbReference>
<feature type="domain" description="Large ribosomal subunit protein uL30-like ferredoxin-like fold" evidence="5">
    <location>
        <begin position="23"/>
        <end position="73"/>
    </location>
</feature>
<dbReference type="Pfam" id="PF00327">
    <property type="entry name" value="Ribosomal_L30"/>
    <property type="match status" value="1"/>
</dbReference>
<dbReference type="PANTHER" id="PTHR11524">
    <property type="entry name" value="60S RIBOSOMAL PROTEIN L7"/>
    <property type="match status" value="1"/>
</dbReference>
<evidence type="ECO:0000256" key="3">
    <source>
        <dbReference type="ARBA" id="ARBA00023274"/>
    </source>
</evidence>
<dbReference type="InterPro" id="IPR039699">
    <property type="entry name" value="Ribosomal_uL30"/>
</dbReference>
<dbReference type="HAMAP" id="MF_01371_A">
    <property type="entry name" value="Ribosomal_uL30_A"/>
    <property type="match status" value="1"/>
</dbReference>
<dbReference type="GO" id="GO:0003723">
    <property type="term" value="F:RNA binding"/>
    <property type="evidence" value="ECO:0007669"/>
    <property type="project" value="TreeGrafter"/>
</dbReference>
<protein>
    <recommendedName>
        <fullName evidence="4">50S ribosomal protein L30</fullName>
    </recommendedName>
</protein>
<evidence type="ECO:0000259" key="5">
    <source>
        <dbReference type="Pfam" id="PF00327"/>
    </source>
</evidence>
<dbReference type="AlphaFoldDB" id="X1GJU3"/>
<dbReference type="GO" id="GO:0000463">
    <property type="term" value="P:maturation of LSU-rRNA from tricistronic rRNA transcript (SSU-rRNA, 5.8S rRNA, LSU-rRNA)"/>
    <property type="evidence" value="ECO:0007669"/>
    <property type="project" value="TreeGrafter"/>
</dbReference>
<dbReference type="InterPro" id="IPR016082">
    <property type="entry name" value="Ribosomal_uL30_ferredoxin-like"/>
</dbReference>
<dbReference type="GO" id="GO:0006412">
    <property type="term" value="P:translation"/>
    <property type="evidence" value="ECO:0007669"/>
    <property type="project" value="InterPro"/>
</dbReference>
<keyword evidence="2" id="KW-0689">Ribosomal protein</keyword>
<dbReference type="NCBIfam" id="TIGR01309">
    <property type="entry name" value="uL30_arch"/>
    <property type="match status" value="1"/>
</dbReference>
<evidence type="ECO:0000256" key="1">
    <source>
        <dbReference type="ARBA" id="ARBA00007594"/>
    </source>
</evidence>
<name>X1GJU3_9ZZZZ</name>
<proteinExistence type="inferred from homology"/>
<gene>
    <name evidence="6" type="ORF">S03H2_22011</name>
</gene>
<dbReference type="InterPro" id="IPR035808">
    <property type="entry name" value="Ribosomal_uL30_euk_arc"/>
</dbReference>
<comment type="similarity">
    <text evidence="1">Belongs to the universal ribosomal protein uL30 family.</text>
</comment>